<accession>A0AA46TEH3</accession>
<reference evidence="1 2" key="1">
    <citation type="submission" date="2022-09" db="EMBL/GenBank/DDBJ databases">
        <title>Evolutionary Diversification of Methanotrophic Ca. Methanophagales (ANME-1) and Their Expansive Virome.</title>
        <authorList>
            <person name="Laso-Perez R."/>
            <person name="Wu F."/>
            <person name="Cremiere A."/>
            <person name="Speth D.R."/>
            <person name="Magyar J.S."/>
            <person name="Krupovic M."/>
            <person name="Orphan V."/>
        </authorList>
    </citation>
    <scope>NUCLEOTIDE SEQUENCE [LARGE SCALE GENOMIC DNA]</scope>
    <source>
        <strain evidence="1">PBV305</strain>
    </source>
</reference>
<dbReference type="EMBL" id="OP548100">
    <property type="protein sequence ID" value="UYL65069.1"/>
    <property type="molecule type" value="Genomic_DNA"/>
</dbReference>
<evidence type="ECO:0000313" key="2">
    <source>
        <dbReference type="Proteomes" id="UP001156238"/>
    </source>
</evidence>
<organism evidence="1 2">
    <name type="scientific">Methanophagales virus PBV305</name>
    <dbReference type="NCBI Taxonomy" id="3071310"/>
    <lineage>
        <taxon>Viruses</taxon>
        <taxon>Varidnaviria</taxon>
        <taxon>Abadenavirae</taxon>
        <taxon>Produgelaviricota</taxon>
        <taxon>Belvinaviricetes</taxon>
        <taxon>Coyopavirales</taxon>
        <taxon>Chaacviridae</taxon>
        <taxon>Homochaacvirus</taxon>
        <taxon>Homochaacvirus californiense</taxon>
    </lineage>
</organism>
<sequence length="301" mass="33018">MAIKAHDQVKWTDSAKTLELEADTGEAFIVKDVFAGMATDDYAEFSIDKTTVGYFRNSTSNLGSHIHYAITDSEKKTLLGLLWDKGIFKGYPVAEGQTFVVKVGTAQLLGIVYDIYEPGDVSSEMENGSEAKEYMLINYGRKASSGTLADGDNEYVYSKLPSEFPEFPFGKDVPAKTTIDLYGILASDVGKTSSSGSNKQITYYLKLIKEREVLFNEDKYGLLMCGIAPSSDKTDIGTGYSQIGNYSHVDRRLPFFFTEPLSFSAGEELTVVLNTYVSAGSANITVAEGEIAFIEKVRRVA</sequence>
<keyword evidence="2" id="KW-1185">Reference proteome</keyword>
<protein>
    <submittedName>
        <fullName evidence="1">Uncharacterized protein</fullName>
    </submittedName>
</protein>
<dbReference type="Proteomes" id="UP001156238">
    <property type="component" value="Segment"/>
</dbReference>
<evidence type="ECO:0000313" key="1">
    <source>
        <dbReference type="EMBL" id="UYL65069.1"/>
    </source>
</evidence>
<name>A0AA46TEH3_9VIRU</name>
<proteinExistence type="predicted"/>
<gene>
    <name evidence="1" type="ORF">HJKPNNFO_00017</name>
</gene>